<accession>A0AAD9HSK9</accession>
<reference evidence="2" key="1">
    <citation type="submission" date="2021-06" db="EMBL/GenBank/DDBJ databases">
        <title>Comparative genomics, transcriptomics and evolutionary studies reveal genomic signatures of adaptation to plant cell wall in hemibiotrophic fungi.</title>
        <authorList>
            <consortium name="DOE Joint Genome Institute"/>
            <person name="Baroncelli R."/>
            <person name="Diaz J.F."/>
            <person name="Benocci T."/>
            <person name="Peng M."/>
            <person name="Battaglia E."/>
            <person name="Haridas S."/>
            <person name="Andreopoulos W."/>
            <person name="Labutti K."/>
            <person name="Pangilinan J."/>
            <person name="Floch G.L."/>
            <person name="Makela M.R."/>
            <person name="Henrissat B."/>
            <person name="Grigoriev I.V."/>
            <person name="Crouch J.A."/>
            <person name="De Vries R.P."/>
            <person name="Sukno S.A."/>
            <person name="Thon M.R."/>
        </authorList>
    </citation>
    <scope>NUCLEOTIDE SEQUENCE</scope>
    <source>
        <strain evidence="2">MAFF235873</strain>
    </source>
</reference>
<dbReference type="Proteomes" id="UP001232148">
    <property type="component" value="Unassembled WGS sequence"/>
</dbReference>
<protein>
    <submittedName>
        <fullName evidence="2">Uncharacterized protein</fullName>
    </submittedName>
</protein>
<evidence type="ECO:0000313" key="3">
    <source>
        <dbReference type="Proteomes" id="UP001232148"/>
    </source>
</evidence>
<gene>
    <name evidence="2" type="ORF">LX32DRAFT_397784</name>
</gene>
<sequence length="126" mass="13718">MRRAAEFPTSPFTATVSVVYLPFWGGPHLCSSRLPAMDHPRGARLLRGAGICRSAQVLHGPLEGMENGTERGPSKGYALDKGTDRWQGQGGNQNQDTGGLRDFGGTRVECEKTGETFFRVDSELLH</sequence>
<name>A0AAD9HSK9_9PEZI</name>
<feature type="region of interest" description="Disordered" evidence="1">
    <location>
        <begin position="62"/>
        <end position="106"/>
    </location>
</feature>
<organism evidence="2 3">
    <name type="scientific">Colletotrichum zoysiae</name>
    <dbReference type="NCBI Taxonomy" id="1216348"/>
    <lineage>
        <taxon>Eukaryota</taxon>
        <taxon>Fungi</taxon>
        <taxon>Dikarya</taxon>
        <taxon>Ascomycota</taxon>
        <taxon>Pezizomycotina</taxon>
        <taxon>Sordariomycetes</taxon>
        <taxon>Hypocreomycetidae</taxon>
        <taxon>Glomerellales</taxon>
        <taxon>Glomerellaceae</taxon>
        <taxon>Colletotrichum</taxon>
        <taxon>Colletotrichum graminicola species complex</taxon>
    </lineage>
</organism>
<comment type="caution">
    <text evidence="2">The sequence shown here is derived from an EMBL/GenBank/DDBJ whole genome shotgun (WGS) entry which is preliminary data.</text>
</comment>
<evidence type="ECO:0000313" key="2">
    <source>
        <dbReference type="EMBL" id="KAK2034501.1"/>
    </source>
</evidence>
<dbReference type="EMBL" id="MU842814">
    <property type="protein sequence ID" value="KAK2034501.1"/>
    <property type="molecule type" value="Genomic_DNA"/>
</dbReference>
<evidence type="ECO:0000256" key="1">
    <source>
        <dbReference type="SAM" id="MobiDB-lite"/>
    </source>
</evidence>
<dbReference type="AlphaFoldDB" id="A0AAD9HSK9"/>
<proteinExistence type="predicted"/>
<keyword evidence="3" id="KW-1185">Reference proteome</keyword>